<sequence>MKVHFADVTWKDMQDMSTPEAKAVEKRMVEEYERDKPSMSMQEFAVDFVARMPEEERDSLLKGLKARQEELQLQRFDDSEQYSYLRERIPQGEAMMGVVGLKHLDNNLDGKMGVKTRGIDDYLEEEGGRVTSIEVHSQRTYDYYKEEYQLNRTAKNDPPDYTIILDDKRILDRAGSDVGRLDRAPENPVQPPRRDNVSQAPTAPVMA</sequence>
<feature type="compositionally biased region" description="Basic and acidic residues" evidence="1">
    <location>
        <begin position="175"/>
        <end position="185"/>
    </location>
</feature>
<dbReference type="AlphaFoldDB" id="A0A7T5R161"/>
<evidence type="ECO:0000313" key="2">
    <source>
        <dbReference type="EMBL" id="QQG35592.1"/>
    </source>
</evidence>
<organism evidence="2 3">
    <name type="scientific">Micavibrio aeruginosavorus</name>
    <dbReference type="NCBI Taxonomy" id="349221"/>
    <lineage>
        <taxon>Bacteria</taxon>
        <taxon>Pseudomonadati</taxon>
        <taxon>Bdellovibrionota</taxon>
        <taxon>Bdellovibrionia</taxon>
        <taxon>Bdellovibrionales</taxon>
        <taxon>Pseudobdellovibrionaceae</taxon>
        <taxon>Micavibrio</taxon>
    </lineage>
</organism>
<dbReference type="Proteomes" id="UP000595362">
    <property type="component" value="Chromosome"/>
</dbReference>
<protein>
    <submittedName>
        <fullName evidence="2">Uncharacterized protein</fullName>
    </submittedName>
</protein>
<accession>A0A7T5R161</accession>
<evidence type="ECO:0000256" key="1">
    <source>
        <dbReference type="SAM" id="MobiDB-lite"/>
    </source>
</evidence>
<reference evidence="2 3" key="1">
    <citation type="submission" date="2020-07" db="EMBL/GenBank/DDBJ databases">
        <title>Huge and variable diversity of episymbiotic CPR bacteria and DPANN archaea in groundwater ecosystems.</title>
        <authorList>
            <person name="He C.Y."/>
            <person name="Keren R."/>
            <person name="Whittaker M."/>
            <person name="Farag I.F."/>
            <person name="Doudna J."/>
            <person name="Cate J.H.D."/>
            <person name="Banfield J.F."/>
        </authorList>
    </citation>
    <scope>NUCLEOTIDE SEQUENCE [LARGE SCALE GENOMIC DNA]</scope>
    <source>
        <strain evidence="2">NC_groundwater_70_Ag_B-0.1um_54_66</strain>
    </source>
</reference>
<feature type="region of interest" description="Disordered" evidence="1">
    <location>
        <begin position="175"/>
        <end position="207"/>
    </location>
</feature>
<gene>
    <name evidence="2" type="ORF">HYS17_08680</name>
</gene>
<evidence type="ECO:0000313" key="3">
    <source>
        <dbReference type="Proteomes" id="UP000595362"/>
    </source>
</evidence>
<dbReference type="EMBL" id="CP066681">
    <property type="protein sequence ID" value="QQG35592.1"/>
    <property type="molecule type" value="Genomic_DNA"/>
</dbReference>
<name>A0A7T5R161_9BACT</name>
<proteinExistence type="predicted"/>